<keyword evidence="1" id="KW-0175">Coiled coil</keyword>
<dbReference type="Pfam" id="PF13628">
    <property type="entry name" value="DUF4142"/>
    <property type="match status" value="1"/>
</dbReference>
<gene>
    <name evidence="5" type="ORF">HNQ61_002415</name>
</gene>
<proteinExistence type="predicted"/>
<feature type="domain" description="DUF4142" evidence="4">
    <location>
        <begin position="62"/>
        <end position="203"/>
    </location>
</feature>
<sequence>MMRSVRASLLALTCAALAAGCAKEPNPDIETPPSDAGRAVPLTADTAPMGAPSAAPAAGPVTDANMAAIASASNQDEIQTSNIALQKATRPEVKQFAQRMVDEHTRVEQQMQQALQAKGLQPQDNAQSQQMKQAMQTALTQLQAATAEQFDAAYLAHQVQAHQTTLQALRTTLIPNARDPQLKQMLQAVEPAVAQHLQMAQQLQAGAAPAAATAPAAGAAPAAAAPAAAH</sequence>
<feature type="signal peptide" evidence="3">
    <location>
        <begin position="1"/>
        <end position="18"/>
    </location>
</feature>
<evidence type="ECO:0000313" key="5">
    <source>
        <dbReference type="EMBL" id="MBB6070793.1"/>
    </source>
</evidence>
<keyword evidence="6" id="KW-1185">Reference proteome</keyword>
<dbReference type="PROSITE" id="PS51257">
    <property type="entry name" value="PROKAR_LIPOPROTEIN"/>
    <property type="match status" value="1"/>
</dbReference>
<organism evidence="5 6">
    <name type="scientific">Longimicrobium terrae</name>
    <dbReference type="NCBI Taxonomy" id="1639882"/>
    <lineage>
        <taxon>Bacteria</taxon>
        <taxon>Pseudomonadati</taxon>
        <taxon>Gemmatimonadota</taxon>
        <taxon>Longimicrobiia</taxon>
        <taxon>Longimicrobiales</taxon>
        <taxon>Longimicrobiaceae</taxon>
        <taxon>Longimicrobium</taxon>
    </lineage>
</organism>
<dbReference type="PANTHER" id="PTHR38593:SF1">
    <property type="entry name" value="BLR2558 PROTEIN"/>
    <property type="match status" value="1"/>
</dbReference>
<accession>A0A841GYG8</accession>
<keyword evidence="3" id="KW-0732">Signal</keyword>
<evidence type="ECO:0000256" key="2">
    <source>
        <dbReference type="SAM" id="MobiDB-lite"/>
    </source>
</evidence>
<comment type="caution">
    <text evidence="5">The sequence shown here is derived from an EMBL/GenBank/DDBJ whole genome shotgun (WGS) entry which is preliminary data.</text>
</comment>
<name>A0A841GYG8_9BACT</name>
<dbReference type="Gene3D" id="1.20.1260.10">
    <property type="match status" value="1"/>
</dbReference>
<dbReference type="Proteomes" id="UP000582837">
    <property type="component" value="Unassembled WGS sequence"/>
</dbReference>
<reference evidence="5 6" key="1">
    <citation type="submission" date="2020-08" db="EMBL/GenBank/DDBJ databases">
        <title>Genomic Encyclopedia of Type Strains, Phase IV (KMG-IV): sequencing the most valuable type-strain genomes for metagenomic binning, comparative biology and taxonomic classification.</title>
        <authorList>
            <person name="Goeker M."/>
        </authorList>
    </citation>
    <scope>NUCLEOTIDE SEQUENCE [LARGE SCALE GENOMIC DNA]</scope>
    <source>
        <strain evidence="5 6">DSM 29007</strain>
    </source>
</reference>
<dbReference type="InterPro" id="IPR012347">
    <property type="entry name" value="Ferritin-like"/>
</dbReference>
<dbReference type="PANTHER" id="PTHR38593">
    <property type="entry name" value="BLR2558 PROTEIN"/>
    <property type="match status" value="1"/>
</dbReference>
<feature type="region of interest" description="Disordered" evidence="2">
    <location>
        <begin position="25"/>
        <end position="58"/>
    </location>
</feature>
<evidence type="ECO:0000256" key="1">
    <source>
        <dbReference type="SAM" id="Coils"/>
    </source>
</evidence>
<evidence type="ECO:0000256" key="3">
    <source>
        <dbReference type="SAM" id="SignalP"/>
    </source>
</evidence>
<feature type="chain" id="PRO_5032327328" evidence="3">
    <location>
        <begin position="19"/>
        <end position="230"/>
    </location>
</feature>
<evidence type="ECO:0000259" key="4">
    <source>
        <dbReference type="Pfam" id="PF13628"/>
    </source>
</evidence>
<dbReference type="AlphaFoldDB" id="A0A841GYG8"/>
<dbReference type="RefSeq" id="WP_170033103.1">
    <property type="nucleotide sequence ID" value="NZ_JABDTL010000001.1"/>
</dbReference>
<dbReference type="InterPro" id="IPR025419">
    <property type="entry name" value="DUF4142"/>
</dbReference>
<protein>
    <submittedName>
        <fullName evidence="5">Putative membrane protein</fullName>
    </submittedName>
</protein>
<feature type="coiled-coil region" evidence="1">
    <location>
        <begin position="97"/>
        <end position="148"/>
    </location>
</feature>
<dbReference type="EMBL" id="JACHIA010000006">
    <property type="protein sequence ID" value="MBB6070793.1"/>
    <property type="molecule type" value="Genomic_DNA"/>
</dbReference>
<evidence type="ECO:0000313" key="6">
    <source>
        <dbReference type="Proteomes" id="UP000582837"/>
    </source>
</evidence>
<feature type="compositionally biased region" description="Low complexity" evidence="2">
    <location>
        <begin position="47"/>
        <end position="58"/>
    </location>
</feature>